<organism evidence="1 2">
    <name type="scientific">Catenibacillus scindens</name>
    <dbReference type="NCBI Taxonomy" id="673271"/>
    <lineage>
        <taxon>Bacteria</taxon>
        <taxon>Bacillati</taxon>
        <taxon>Bacillota</taxon>
        <taxon>Clostridia</taxon>
        <taxon>Lachnospirales</taxon>
        <taxon>Lachnospiraceae</taxon>
        <taxon>Catenibacillus</taxon>
    </lineage>
</organism>
<evidence type="ECO:0000313" key="1">
    <source>
        <dbReference type="EMBL" id="MBB5264336.1"/>
    </source>
</evidence>
<proteinExistence type="predicted"/>
<name>A0A7W8H9F5_9FIRM</name>
<accession>A0A7W8H9F5</accession>
<dbReference type="EMBL" id="JACHFW010000004">
    <property type="protein sequence ID" value="MBB5264336.1"/>
    <property type="molecule type" value="Genomic_DNA"/>
</dbReference>
<reference evidence="1 2" key="1">
    <citation type="submission" date="2020-08" db="EMBL/GenBank/DDBJ databases">
        <title>Genomic Encyclopedia of Type Strains, Phase IV (KMG-IV): sequencing the most valuable type-strain genomes for metagenomic binning, comparative biology and taxonomic classification.</title>
        <authorList>
            <person name="Goeker M."/>
        </authorList>
    </citation>
    <scope>NUCLEOTIDE SEQUENCE [LARGE SCALE GENOMIC DNA]</scope>
    <source>
        <strain evidence="1 2">DSM 106146</strain>
    </source>
</reference>
<evidence type="ECO:0000313" key="2">
    <source>
        <dbReference type="Proteomes" id="UP000543642"/>
    </source>
</evidence>
<sequence length="141" mass="15966">MMTKLCIIFILWIVLLSASYPINTKTNLENSGKTNSMSLNNIPDANAELMIAPPQIMPGYSTEITFLNSYGWETFEATASFGYLTCGTQSKRQKVTSNIFEQQEGYKIRKSVIYHKLVFEKISGILFFQPSYAIMPVGNER</sequence>
<dbReference type="RefSeq" id="WP_183772886.1">
    <property type="nucleotide sequence ID" value="NZ_CAWVEG010000090.1"/>
</dbReference>
<gene>
    <name evidence="1" type="ORF">HNP82_001447</name>
</gene>
<dbReference type="AlphaFoldDB" id="A0A7W8H9F5"/>
<protein>
    <submittedName>
        <fullName evidence="1">Uncharacterized protein</fullName>
    </submittedName>
</protein>
<comment type="caution">
    <text evidence="1">The sequence shown here is derived from an EMBL/GenBank/DDBJ whole genome shotgun (WGS) entry which is preliminary data.</text>
</comment>
<dbReference type="Proteomes" id="UP000543642">
    <property type="component" value="Unassembled WGS sequence"/>
</dbReference>
<keyword evidence="2" id="KW-1185">Reference proteome</keyword>